<dbReference type="HOGENOM" id="CLU_2476166_0_0_2"/>
<protein>
    <recommendedName>
        <fullName evidence="1">Non-canonical purine NTP phosphatase/PRRC1 domain-containing protein</fullName>
    </recommendedName>
</protein>
<evidence type="ECO:0000313" key="2">
    <source>
        <dbReference type="EMBL" id="ADI32309.1"/>
    </source>
</evidence>
<dbReference type="Pfam" id="PF01931">
    <property type="entry name" value="NTPase_I-T"/>
    <property type="match status" value="1"/>
</dbReference>
<organism evidence="2 3">
    <name type="scientific">Staphylothermus hellenicus (strain DSM 12710 / JCM 10830 / BK20S6-10-b1 / P8)</name>
    <dbReference type="NCBI Taxonomy" id="591019"/>
    <lineage>
        <taxon>Archaea</taxon>
        <taxon>Thermoproteota</taxon>
        <taxon>Thermoprotei</taxon>
        <taxon>Desulfurococcales</taxon>
        <taxon>Desulfurococcaceae</taxon>
        <taxon>Staphylothermus</taxon>
    </lineage>
</organism>
<dbReference type="STRING" id="591019.Shell_1210"/>
<dbReference type="InterPro" id="IPR029001">
    <property type="entry name" value="ITPase-like_fam"/>
</dbReference>
<keyword evidence="3" id="KW-1185">Reference proteome</keyword>
<dbReference type="InterPro" id="IPR026533">
    <property type="entry name" value="NTPase/PRRC1"/>
</dbReference>
<feature type="domain" description="Non-canonical purine NTP phosphatase/PRRC1" evidence="1">
    <location>
        <begin position="7"/>
        <end position="65"/>
    </location>
</feature>
<gene>
    <name evidence="2" type="ordered locus">Shell_1210</name>
</gene>
<accession>D7D963</accession>
<dbReference type="Proteomes" id="UP000002573">
    <property type="component" value="Chromosome"/>
</dbReference>
<dbReference type="SUPFAM" id="SSF52972">
    <property type="entry name" value="ITPase-like"/>
    <property type="match status" value="1"/>
</dbReference>
<dbReference type="GeneID" id="9234499"/>
<reference evidence="3" key="1">
    <citation type="submission" date="2010-05" db="EMBL/GenBank/DDBJ databases">
        <title>Complete sequence of Staphylothermus hellenicus DSM 12710.</title>
        <authorList>
            <consortium name="US DOE Joint Genome Institute"/>
            <person name="Lucas S."/>
            <person name="Copeland A."/>
            <person name="Lapidus A."/>
            <person name="Cheng J.-F."/>
            <person name="Bruce D."/>
            <person name="Goodwin L."/>
            <person name="Pitluck S."/>
            <person name="Davenport K."/>
            <person name="Detter J.C."/>
            <person name="Han C."/>
            <person name="Tapia R."/>
            <person name="Larimer F."/>
            <person name="Land M."/>
            <person name="Hauser L."/>
            <person name="Kyrpides N."/>
            <person name="Mikhailova N."/>
            <person name="Anderson I.J."/>
            <person name="Woyke T."/>
        </authorList>
    </citation>
    <scope>NUCLEOTIDE SEQUENCE [LARGE SCALE GENOMIC DNA]</scope>
    <source>
        <strain evidence="3">DSM 12710 / JCM 10830 / BK20S6-10-b1 / P8</strain>
    </source>
</reference>
<dbReference type="RefSeq" id="WP_013143507.1">
    <property type="nucleotide sequence ID" value="NC_014205.1"/>
</dbReference>
<proteinExistence type="predicted"/>
<reference evidence="2 3" key="2">
    <citation type="journal article" date="2011" name="Stand. Genomic Sci.">
        <title>Complete genome sequence of Staphylothermus hellenicus P8.</title>
        <authorList>
            <person name="Anderson I."/>
            <person name="Wirth R."/>
            <person name="Lucas S."/>
            <person name="Copeland A."/>
            <person name="Lapidus A."/>
            <person name="Cheng J.F."/>
            <person name="Goodwin L."/>
            <person name="Pitluck S."/>
            <person name="Davenport K."/>
            <person name="Detter J.C."/>
            <person name="Han C."/>
            <person name="Tapia R."/>
            <person name="Land M."/>
            <person name="Hauser L."/>
            <person name="Pati A."/>
            <person name="Mikhailova N."/>
            <person name="Woyke T."/>
            <person name="Klenk H.P."/>
            <person name="Kyrpides N."/>
            <person name="Ivanova N."/>
        </authorList>
    </citation>
    <scope>NUCLEOTIDE SEQUENCE [LARGE SCALE GENOMIC DNA]</scope>
    <source>
        <strain evidence="3">DSM 12710 / JCM 10830 / BK20S6-10-b1 / P8</strain>
    </source>
</reference>
<dbReference type="AlphaFoldDB" id="D7D963"/>
<dbReference type="EMBL" id="CP002051">
    <property type="protein sequence ID" value="ADI32309.1"/>
    <property type="molecule type" value="Genomic_DNA"/>
</dbReference>
<dbReference type="eggNOG" id="arCOG01221">
    <property type="taxonomic scope" value="Archaea"/>
</dbReference>
<name>D7D963_STAHD</name>
<dbReference type="KEGG" id="shc:Shell_1210"/>
<evidence type="ECO:0000259" key="1">
    <source>
        <dbReference type="Pfam" id="PF01931"/>
    </source>
</evidence>
<evidence type="ECO:0000313" key="3">
    <source>
        <dbReference type="Proteomes" id="UP000002573"/>
    </source>
</evidence>
<sequence>MVKAAIGSSNKAKINGARKALALLGIDYNNIVSIDVDTPFPQPIGFNEILLGAMVRAWRAYQHINDGYGAETYSVAFVTFIYFCFIL</sequence>
<dbReference type="Gene3D" id="3.90.950.10">
    <property type="match status" value="1"/>
</dbReference>